<dbReference type="PRINTS" id="PR00300">
    <property type="entry name" value="CLPPROTEASEA"/>
</dbReference>
<sequence>MNNQFTALAKAAISQAVKVAQEKNHAYVGTEHLLIGLLREKRGTASCILTEYNVDEEVLTHLVQQFIAPEKSGDVLLKPEPSPRAQKALDTAVEYAASQRQELAGTEHILMAILRDTDCVASRLLYTMNVNIQKMFIDILRTCQVSEEEMKREAQDIRESSSGDSQPSTPTLDQYSRDLTALASKHLLDPVVGRNDEINRVIQILSRRKKNNPCLIGEPGVGKTAIVEGLAQRIAAGAVPDSVKGKRLVVLDLSGMVAGSKYRGEFEERIKRILAEVMDNQNILLFIDEIHTIIGAGGAEGALDASNILKPSLARGEIQLIGATTIEEYRKHIEKDAALERRFQPVTVEQPSDEETLEILHGLRDYYEEHHGVTILDEALEAAVKMSTRYVNDRYQPDKAIDLIDEASASVQLGDFISGSAKGREKIDLDARIAEVMEQKEAAIAAGDFEQAEELQSEQKALEKKLARAKQPARGKNKKKVTVDDIARTVSMWTKIPLEKIAEAESKRLARLEKILHARVIGQEEAVTAVSKAIRRGRVGLKDPGRPIGSFLFLGPTGVGKTELSKALADAVFGSEDAMIRVDMSEYMEKHSVSKLIGSPPGYVGYDEGGQLSEKVRRHPYSVILFDEIEKAHPDVFNILLQVLDDGHITDAQGRKISFKDTVIIMTSNAGANRIVQPKKLGFLSLDDEKLGYETMKLQVLEEVKMMFRPEFLNRIDEILVFHSLTREDMQKIVEILLKDLTDRCSTQLGIELKISQSVKDNLIDKSFDNKYGARPLRRAIQNRMEDSLSEEILGGKIKRGDHVSCSLKDDAIVFSVVKK</sequence>
<feature type="region of interest" description="Disordered" evidence="7">
    <location>
        <begin position="151"/>
        <end position="173"/>
    </location>
</feature>
<dbReference type="InterPro" id="IPR027417">
    <property type="entry name" value="P-loop_NTPase"/>
</dbReference>
<keyword evidence="4 6" id="KW-0143">Chaperone</keyword>
<dbReference type="SUPFAM" id="SSF52540">
    <property type="entry name" value="P-loop containing nucleoside triphosphate hydrolases"/>
    <property type="match status" value="2"/>
</dbReference>
<organism evidence="9 10">
    <name type="scientific">Eubacterium cellulosolvens (strain ATCC 43171 / JCM 9499 / 6)</name>
    <name type="common">Cillobacterium cellulosolvens</name>
    <dbReference type="NCBI Taxonomy" id="633697"/>
    <lineage>
        <taxon>Bacteria</taxon>
        <taxon>Bacillati</taxon>
        <taxon>Bacillota</taxon>
        <taxon>Clostridia</taxon>
        <taxon>Eubacteriales</taxon>
        <taxon>Eubacteriaceae</taxon>
        <taxon>Eubacterium</taxon>
    </lineage>
</organism>
<dbReference type="GO" id="GO:0005524">
    <property type="term" value="F:ATP binding"/>
    <property type="evidence" value="ECO:0007669"/>
    <property type="project" value="UniProtKB-KW"/>
</dbReference>
<keyword evidence="2 6" id="KW-0547">Nucleotide-binding</keyword>
<feature type="compositionally biased region" description="Basic and acidic residues" evidence="7">
    <location>
        <begin position="151"/>
        <end position="161"/>
    </location>
</feature>
<evidence type="ECO:0000256" key="2">
    <source>
        <dbReference type="ARBA" id="ARBA00022741"/>
    </source>
</evidence>
<keyword evidence="10" id="KW-1185">Reference proteome</keyword>
<dbReference type="eggNOG" id="COG0542">
    <property type="taxonomic scope" value="Bacteria"/>
</dbReference>
<dbReference type="FunFam" id="3.40.50.300:FF:000010">
    <property type="entry name" value="Chaperone clpB 1, putative"/>
    <property type="match status" value="1"/>
</dbReference>
<reference evidence="9 10" key="1">
    <citation type="submission" date="2010-08" db="EMBL/GenBank/DDBJ databases">
        <authorList>
            <consortium name="US DOE Joint Genome Institute (JGI-PGF)"/>
            <person name="Lucas S."/>
            <person name="Copeland A."/>
            <person name="Lapidus A."/>
            <person name="Cheng J.-F."/>
            <person name="Bruce D."/>
            <person name="Goodwin L."/>
            <person name="Pitluck S."/>
            <person name="Land M.L."/>
            <person name="Hauser L."/>
            <person name="Chang Y.-J."/>
            <person name="Anderson I.J."/>
            <person name="Johnson E."/>
            <person name="Mulhopadhyay B."/>
            <person name="Kyrpides N."/>
            <person name="Woyke T.J."/>
        </authorList>
    </citation>
    <scope>NUCLEOTIDE SEQUENCE [LARGE SCALE GENOMIC DNA]</scope>
    <source>
        <strain evidence="9 10">6</strain>
    </source>
</reference>
<reference evidence="9 10" key="2">
    <citation type="submission" date="2012-02" db="EMBL/GenBank/DDBJ databases">
        <title>Improved High-Quality Draft sequence of Eubacterium cellulosolvens 6.</title>
        <authorList>
            <consortium name="US DOE Joint Genome Institute"/>
            <person name="Lucas S."/>
            <person name="Han J."/>
            <person name="Lapidus A."/>
            <person name="Cheng J.-F."/>
            <person name="Goodwin L."/>
            <person name="Pitluck S."/>
            <person name="Peters L."/>
            <person name="Mikhailova N."/>
            <person name="Gu W."/>
            <person name="Detter J.C."/>
            <person name="Han C."/>
            <person name="Tapia R."/>
            <person name="Land M."/>
            <person name="Hauser L."/>
            <person name="Kyrpides N."/>
            <person name="Ivanova N."/>
            <person name="Pagani I."/>
            <person name="Johnson E."/>
            <person name="Mukhopadhyay B."/>
            <person name="Anderson I."/>
            <person name="Woyke T."/>
        </authorList>
    </citation>
    <scope>NUCLEOTIDE SEQUENCE [LARGE SCALE GENOMIC DNA]</scope>
    <source>
        <strain evidence="9 10">6</strain>
    </source>
</reference>
<dbReference type="HOGENOM" id="CLU_005070_4_1_9"/>
<evidence type="ECO:0000256" key="4">
    <source>
        <dbReference type="ARBA" id="ARBA00023186"/>
    </source>
</evidence>
<proteinExistence type="inferred from homology"/>
<evidence type="ECO:0000256" key="3">
    <source>
        <dbReference type="ARBA" id="ARBA00022840"/>
    </source>
</evidence>
<dbReference type="CDD" id="cd19499">
    <property type="entry name" value="RecA-like_ClpB_Hsp104-like"/>
    <property type="match status" value="1"/>
</dbReference>
<dbReference type="Proteomes" id="UP000005753">
    <property type="component" value="Chromosome"/>
</dbReference>
<evidence type="ECO:0000256" key="5">
    <source>
        <dbReference type="PROSITE-ProRule" id="PRU01251"/>
    </source>
</evidence>
<dbReference type="PANTHER" id="PTHR11638:SF175">
    <property type="entry name" value="ATP-DEPENDENT CLP PROTEASE, ATP-BINDING SUBUNIT CLPC"/>
    <property type="match status" value="1"/>
</dbReference>
<dbReference type="GO" id="GO:0016887">
    <property type="term" value="F:ATP hydrolysis activity"/>
    <property type="evidence" value="ECO:0007669"/>
    <property type="project" value="InterPro"/>
</dbReference>
<dbReference type="Pfam" id="PF17871">
    <property type="entry name" value="AAA_lid_9"/>
    <property type="match status" value="1"/>
</dbReference>
<dbReference type="CDD" id="cd00009">
    <property type="entry name" value="AAA"/>
    <property type="match status" value="1"/>
</dbReference>
<dbReference type="InterPro" id="IPR050130">
    <property type="entry name" value="ClpA_ClpB"/>
</dbReference>
<dbReference type="InterPro" id="IPR036628">
    <property type="entry name" value="Clp_N_dom_sf"/>
</dbReference>
<dbReference type="STRING" id="633697.EubceDRAFT1_0540"/>
<keyword evidence="1 5" id="KW-0677">Repeat</keyword>
<accession>I5ARF9</accession>
<evidence type="ECO:0000313" key="9">
    <source>
        <dbReference type="EMBL" id="EIM56382.1"/>
    </source>
</evidence>
<dbReference type="FunFam" id="3.40.50.300:FF:000025">
    <property type="entry name" value="ATP-dependent Clp protease subunit"/>
    <property type="match status" value="1"/>
</dbReference>
<dbReference type="InterPro" id="IPR041546">
    <property type="entry name" value="ClpA/ClpB_AAA_lid"/>
</dbReference>
<dbReference type="Pfam" id="PF10431">
    <property type="entry name" value="ClpB_D2-small"/>
    <property type="match status" value="1"/>
</dbReference>
<dbReference type="EMBL" id="CM001487">
    <property type="protein sequence ID" value="EIM56382.1"/>
    <property type="molecule type" value="Genomic_DNA"/>
</dbReference>
<dbReference type="InterPro" id="IPR028299">
    <property type="entry name" value="ClpA/B_CS2"/>
</dbReference>
<dbReference type="GO" id="GO:0034605">
    <property type="term" value="P:cellular response to heat"/>
    <property type="evidence" value="ECO:0007669"/>
    <property type="project" value="TreeGrafter"/>
</dbReference>
<dbReference type="PROSITE" id="PS51903">
    <property type="entry name" value="CLP_R"/>
    <property type="match status" value="1"/>
</dbReference>
<dbReference type="Gene3D" id="4.10.860.10">
    <property type="entry name" value="UVR domain"/>
    <property type="match status" value="1"/>
</dbReference>
<evidence type="ECO:0000256" key="7">
    <source>
        <dbReference type="SAM" id="MobiDB-lite"/>
    </source>
</evidence>
<dbReference type="OrthoDB" id="9803641at2"/>
<dbReference type="Gene3D" id="3.40.50.300">
    <property type="entry name" value="P-loop containing nucleotide triphosphate hydrolases"/>
    <property type="match status" value="2"/>
</dbReference>
<dbReference type="InterPro" id="IPR001270">
    <property type="entry name" value="ClpA/B"/>
</dbReference>
<gene>
    <name evidence="9" type="ORF">EubceDRAFT1_0540</name>
</gene>
<comment type="similarity">
    <text evidence="6">Belongs to the ClpA/ClpB family.</text>
</comment>
<dbReference type="PROSITE" id="PS00871">
    <property type="entry name" value="CLPAB_2"/>
    <property type="match status" value="1"/>
</dbReference>
<dbReference type="SUPFAM" id="SSF81923">
    <property type="entry name" value="Double Clp-N motif"/>
    <property type="match status" value="1"/>
</dbReference>
<dbReference type="InterPro" id="IPR018368">
    <property type="entry name" value="ClpA/B_CS1"/>
</dbReference>
<dbReference type="InterPro" id="IPR003959">
    <property type="entry name" value="ATPase_AAA_core"/>
</dbReference>
<evidence type="ECO:0000256" key="1">
    <source>
        <dbReference type="ARBA" id="ARBA00022737"/>
    </source>
</evidence>
<evidence type="ECO:0000313" key="10">
    <source>
        <dbReference type="Proteomes" id="UP000005753"/>
    </source>
</evidence>
<dbReference type="AlphaFoldDB" id="I5ARF9"/>
<keyword evidence="3 6" id="KW-0067">ATP-binding</keyword>
<dbReference type="PANTHER" id="PTHR11638">
    <property type="entry name" value="ATP-DEPENDENT CLP PROTEASE"/>
    <property type="match status" value="1"/>
</dbReference>
<feature type="domain" description="Clp R" evidence="8">
    <location>
        <begin position="1"/>
        <end position="148"/>
    </location>
</feature>
<evidence type="ECO:0000256" key="6">
    <source>
        <dbReference type="RuleBase" id="RU004432"/>
    </source>
</evidence>
<dbReference type="Pfam" id="PF00004">
    <property type="entry name" value="AAA"/>
    <property type="match status" value="1"/>
</dbReference>
<dbReference type="InterPro" id="IPR019489">
    <property type="entry name" value="Clp_ATPase_C"/>
</dbReference>
<dbReference type="GO" id="GO:0005737">
    <property type="term" value="C:cytoplasm"/>
    <property type="evidence" value="ECO:0007669"/>
    <property type="project" value="TreeGrafter"/>
</dbReference>
<dbReference type="InterPro" id="IPR004176">
    <property type="entry name" value="Clp_R_N"/>
</dbReference>
<dbReference type="Gene3D" id="1.10.1780.10">
    <property type="entry name" value="Clp, N-terminal domain"/>
    <property type="match status" value="1"/>
</dbReference>
<dbReference type="PROSITE" id="PS00870">
    <property type="entry name" value="CLPAB_1"/>
    <property type="match status" value="1"/>
</dbReference>
<protein>
    <submittedName>
        <fullName evidence="9">ATPase with chaperone activity, ATP-binding subunit</fullName>
    </submittedName>
</protein>
<evidence type="ECO:0000259" key="8">
    <source>
        <dbReference type="PROSITE" id="PS51903"/>
    </source>
</evidence>
<dbReference type="Pfam" id="PF07724">
    <property type="entry name" value="AAA_2"/>
    <property type="match status" value="1"/>
</dbReference>
<dbReference type="SMART" id="SM01086">
    <property type="entry name" value="ClpB_D2-small"/>
    <property type="match status" value="1"/>
</dbReference>
<dbReference type="Pfam" id="PF02861">
    <property type="entry name" value="Clp_N"/>
    <property type="match status" value="1"/>
</dbReference>
<dbReference type="Gene3D" id="1.10.8.60">
    <property type="match status" value="2"/>
</dbReference>
<name>I5ARF9_EUBC6</name>
<dbReference type="InterPro" id="IPR003593">
    <property type="entry name" value="AAA+_ATPase"/>
</dbReference>
<dbReference type="SMART" id="SM00382">
    <property type="entry name" value="AAA"/>
    <property type="match status" value="2"/>
</dbReference>
<feature type="compositionally biased region" description="Polar residues" evidence="7">
    <location>
        <begin position="162"/>
        <end position="173"/>
    </location>
</feature>